<dbReference type="AlphaFoldDB" id="A0A4Y7RG96"/>
<feature type="chain" id="PRO_5038668274" description="Lipoprotein" evidence="2">
    <location>
        <begin position="25"/>
        <end position="87"/>
    </location>
</feature>
<gene>
    <name evidence="3" type="ORF">Psch_00898</name>
</gene>
<feature type="compositionally biased region" description="Acidic residues" evidence="1">
    <location>
        <begin position="78"/>
        <end position="87"/>
    </location>
</feature>
<feature type="signal peptide" evidence="2">
    <location>
        <begin position="1"/>
        <end position="24"/>
    </location>
</feature>
<keyword evidence="4" id="KW-1185">Reference proteome</keyword>
<dbReference type="PROSITE" id="PS51257">
    <property type="entry name" value="PROKAR_LIPOPROTEIN"/>
    <property type="match status" value="1"/>
</dbReference>
<reference evidence="3 4" key="1">
    <citation type="journal article" date="2018" name="Environ. Microbiol.">
        <title>Novel energy conservation strategies and behaviour of Pelotomaculum schinkii driving syntrophic propionate catabolism.</title>
        <authorList>
            <person name="Hidalgo-Ahumada C.A.P."/>
            <person name="Nobu M.K."/>
            <person name="Narihiro T."/>
            <person name="Tamaki H."/>
            <person name="Liu W.T."/>
            <person name="Kamagata Y."/>
            <person name="Stams A.J.M."/>
            <person name="Imachi H."/>
            <person name="Sousa D.Z."/>
        </authorList>
    </citation>
    <scope>NUCLEOTIDE SEQUENCE [LARGE SCALE GENOMIC DNA]</scope>
    <source>
        <strain evidence="3 4">HH</strain>
    </source>
</reference>
<evidence type="ECO:0000313" key="4">
    <source>
        <dbReference type="Proteomes" id="UP000298324"/>
    </source>
</evidence>
<dbReference type="RefSeq" id="WP_190239267.1">
    <property type="nucleotide sequence ID" value="NZ_QFGA01000001.1"/>
</dbReference>
<name>A0A4Y7RG96_9FIRM</name>
<evidence type="ECO:0008006" key="5">
    <source>
        <dbReference type="Google" id="ProtNLM"/>
    </source>
</evidence>
<feature type="compositionally biased region" description="Polar residues" evidence="1">
    <location>
        <begin position="49"/>
        <end position="61"/>
    </location>
</feature>
<organism evidence="3 4">
    <name type="scientific">Pelotomaculum schinkii</name>
    <dbReference type="NCBI Taxonomy" id="78350"/>
    <lineage>
        <taxon>Bacteria</taxon>
        <taxon>Bacillati</taxon>
        <taxon>Bacillota</taxon>
        <taxon>Clostridia</taxon>
        <taxon>Eubacteriales</taxon>
        <taxon>Desulfotomaculaceae</taxon>
        <taxon>Pelotomaculum</taxon>
    </lineage>
</organism>
<proteinExistence type="predicted"/>
<evidence type="ECO:0000256" key="2">
    <source>
        <dbReference type="SAM" id="SignalP"/>
    </source>
</evidence>
<dbReference type="EMBL" id="QFGA01000001">
    <property type="protein sequence ID" value="TEB07347.1"/>
    <property type="molecule type" value="Genomic_DNA"/>
</dbReference>
<dbReference type="Proteomes" id="UP000298324">
    <property type="component" value="Unassembled WGS sequence"/>
</dbReference>
<evidence type="ECO:0000256" key="1">
    <source>
        <dbReference type="SAM" id="MobiDB-lite"/>
    </source>
</evidence>
<comment type="caution">
    <text evidence="3">The sequence shown here is derived from an EMBL/GenBank/DDBJ whole genome shotgun (WGS) entry which is preliminary data.</text>
</comment>
<feature type="region of interest" description="Disordered" evidence="1">
    <location>
        <begin position="49"/>
        <end position="87"/>
    </location>
</feature>
<protein>
    <recommendedName>
        <fullName evidence="5">Lipoprotein</fullName>
    </recommendedName>
</protein>
<evidence type="ECO:0000313" key="3">
    <source>
        <dbReference type="EMBL" id="TEB07347.1"/>
    </source>
</evidence>
<sequence length="87" mass="9537">MKKTFCILAVMFMFSLFTYGCGNAPDITDGIKNVNDSIQNVNKAVQDVNKSIQDTGNQISPNKEDNGAKESGAKDNKEDSEEDSKED</sequence>
<accession>A0A4Y7RG96</accession>
<feature type="compositionally biased region" description="Basic and acidic residues" evidence="1">
    <location>
        <begin position="62"/>
        <end position="77"/>
    </location>
</feature>
<keyword evidence="2" id="KW-0732">Signal</keyword>